<feature type="transmembrane region" description="Helical" evidence="1">
    <location>
        <begin position="147"/>
        <end position="166"/>
    </location>
</feature>
<feature type="transmembrane region" description="Helical" evidence="1">
    <location>
        <begin position="250"/>
        <end position="270"/>
    </location>
</feature>
<dbReference type="EMBL" id="JACAZI010000029">
    <property type="protein sequence ID" value="KAF7333439.1"/>
    <property type="molecule type" value="Genomic_DNA"/>
</dbReference>
<feature type="transmembrane region" description="Helical" evidence="1">
    <location>
        <begin position="340"/>
        <end position="359"/>
    </location>
</feature>
<gene>
    <name evidence="2" type="ORF">MVEN_02359900</name>
</gene>
<feature type="transmembrane region" description="Helical" evidence="1">
    <location>
        <begin position="175"/>
        <end position="195"/>
    </location>
</feature>
<feature type="transmembrane region" description="Helical" evidence="1">
    <location>
        <begin position="74"/>
        <end position="93"/>
    </location>
</feature>
<dbReference type="AlphaFoldDB" id="A0A8H6X3M9"/>
<proteinExistence type="predicted"/>
<evidence type="ECO:0000256" key="1">
    <source>
        <dbReference type="SAM" id="Phobius"/>
    </source>
</evidence>
<sequence>MFIQLFVLTIVVNYTSIMQRLQLRCYRALAVTFEVIRILSLLALILALILTIFAFFVWMTKVHIETRFYGPGAWYAWLITLGMSQGHTFMALMKTNKLPSVDYDLIAASFYTGSATIDLIAKSVTIARLGDKAGESVLLPALLCAERVVSLGTGFSLWTITIALGFGRLSGLRRVFIAIISLILALIASFFTLHAHRVISRTAPVPWCNLHTQAGILSEDEVDLNLVDFPSWVLVSFIEVYSSLELWKSWRWMAIITGVLLLVVFLYTLVVDRSLESSLQRVAAVVVCLPLGILLHPAMLEAGWLLMWVVCWWPMYFLSFFPQIGYYPPSGISVLEMDQIAALLAVAAVAAIRVLRPIFKCARSSAASSEEGAPLIPLSTCATAPGSSEQRLS</sequence>
<keyword evidence="1" id="KW-0472">Membrane</keyword>
<evidence type="ECO:0000313" key="2">
    <source>
        <dbReference type="EMBL" id="KAF7333439.1"/>
    </source>
</evidence>
<accession>A0A8H6X3M9</accession>
<keyword evidence="1" id="KW-0812">Transmembrane</keyword>
<reference evidence="2" key="1">
    <citation type="submission" date="2020-05" db="EMBL/GenBank/DDBJ databases">
        <title>Mycena genomes resolve the evolution of fungal bioluminescence.</title>
        <authorList>
            <person name="Tsai I.J."/>
        </authorList>
    </citation>
    <scope>NUCLEOTIDE SEQUENCE</scope>
    <source>
        <strain evidence="2">CCC161011</strain>
    </source>
</reference>
<keyword evidence="1" id="KW-1133">Transmembrane helix</keyword>
<feature type="transmembrane region" description="Helical" evidence="1">
    <location>
        <begin position="35"/>
        <end position="59"/>
    </location>
</feature>
<organism evidence="2 3">
    <name type="scientific">Mycena venus</name>
    <dbReference type="NCBI Taxonomy" id="2733690"/>
    <lineage>
        <taxon>Eukaryota</taxon>
        <taxon>Fungi</taxon>
        <taxon>Dikarya</taxon>
        <taxon>Basidiomycota</taxon>
        <taxon>Agaricomycotina</taxon>
        <taxon>Agaricomycetes</taxon>
        <taxon>Agaricomycetidae</taxon>
        <taxon>Agaricales</taxon>
        <taxon>Marasmiineae</taxon>
        <taxon>Mycenaceae</taxon>
        <taxon>Mycena</taxon>
    </lineage>
</organism>
<name>A0A8H6X3M9_9AGAR</name>
<protein>
    <submittedName>
        <fullName evidence="2">Uncharacterized protein</fullName>
    </submittedName>
</protein>
<dbReference type="Proteomes" id="UP000620124">
    <property type="component" value="Unassembled WGS sequence"/>
</dbReference>
<comment type="caution">
    <text evidence="2">The sequence shown here is derived from an EMBL/GenBank/DDBJ whole genome shotgun (WGS) entry which is preliminary data.</text>
</comment>
<feature type="transmembrane region" description="Helical" evidence="1">
    <location>
        <begin position="305"/>
        <end position="328"/>
    </location>
</feature>
<feature type="transmembrane region" description="Helical" evidence="1">
    <location>
        <begin position="282"/>
        <end position="299"/>
    </location>
</feature>
<keyword evidence="3" id="KW-1185">Reference proteome</keyword>
<feature type="transmembrane region" description="Helical" evidence="1">
    <location>
        <begin position="105"/>
        <end position="127"/>
    </location>
</feature>
<evidence type="ECO:0000313" key="3">
    <source>
        <dbReference type="Proteomes" id="UP000620124"/>
    </source>
</evidence>
<dbReference type="OrthoDB" id="3028931at2759"/>